<dbReference type="PROSITE" id="PS50011">
    <property type="entry name" value="PROTEIN_KINASE_DOM"/>
    <property type="match status" value="1"/>
</dbReference>
<dbReference type="GO" id="GO:0044773">
    <property type="term" value="P:mitotic DNA damage checkpoint signaling"/>
    <property type="evidence" value="ECO:0007669"/>
    <property type="project" value="TreeGrafter"/>
</dbReference>
<feature type="signal peptide" evidence="2">
    <location>
        <begin position="1"/>
        <end position="21"/>
    </location>
</feature>
<dbReference type="GO" id="GO:0004674">
    <property type="term" value="F:protein serine/threonine kinase activity"/>
    <property type="evidence" value="ECO:0007669"/>
    <property type="project" value="TreeGrafter"/>
</dbReference>
<evidence type="ECO:0000259" key="3">
    <source>
        <dbReference type="PROSITE" id="PS50011"/>
    </source>
</evidence>
<keyword evidence="2" id="KW-0732">Signal</keyword>
<feature type="compositionally biased region" description="Polar residues" evidence="1">
    <location>
        <begin position="73"/>
        <end position="89"/>
    </location>
</feature>
<dbReference type="AlphaFoldDB" id="A0A977JPT5"/>
<dbReference type="InterPro" id="IPR000719">
    <property type="entry name" value="Prot_kinase_dom"/>
</dbReference>
<name>A0A977JPT5_9EIME</name>
<accession>A0A977JPT5</accession>
<dbReference type="Gene3D" id="3.30.200.20">
    <property type="entry name" value="Phosphorylase Kinase, domain 1"/>
    <property type="match status" value="1"/>
</dbReference>
<dbReference type="PANTHER" id="PTHR44167:SF24">
    <property type="entry name" value="SERINE_THREONINE-PROTEIN KINASE CHK2"/>
    <property type="match status" value="1"/>
</dbReference>
<evidence type="ECO:0000256" key="2">
    <source>
        <dbReference type="SAM" id="SignalP"/>
    </source>
</evidence>
<dbReference type="EMBL" id="OM451231">
    <property type="protein sequence ID" value="UXB94625.1"/>
    <property type="molecule type" value="mRNA"/>
</dbReference>
<dbReference type="GO" id="GO:0005737">
    <property type="term" value="C:cytoplasm"/>
    <property type="evidence" value="ECO:0007669"/>
    <property type="project" value="TreeGrafter"/>
</dbReference>
<protein>
    <submittedName>
        <fullName evidence="4">Rhoptry kinase family protein ROP17</fullName>
    </submittedName>
</protein>
<reference evidence="4" key="1">
    <citation type="submission" date="2022-01" db="EMBL/GenBank/DDBJ databases">
        <authorList>
            <person name="Xiao J."/>
            <person name="Zheng R."/>
            <person name="Pu J."/>
            <person name="Chen H."/>
            <person name="Bai X."/>
        </authorList>
    </citation>
    <scope>NUCLEOTIDE SEQUENCE</scope>
    <source>
        <strain evidence="4">Sichuan</strain>
    </source>
</reference>
<dbReference type="GO" id="GO:0005524">
    <property type="term" value="F:ATP binding"/>
    <property type="evidence" value="ECO:0007669"/>
    <property type="project" value="InterPro"/>
</dbReference>
<dbReference type="InterPro" id="IPR008271">
    <property type="entry name" value="Ser/Thr_kinase_AS"/>
</dbReference>
<dbReference type="InterPro" id="IPR011009">
    <property type="entry name" value="Kinase-like_dom_sf"/>
</dbReference>
<dbReference type="SMART" id="SM00220">
    <property type="entry name" value="S_TKc"/>
    <property type="match status" value="1"/>
</dbReference>
<dbReference type="SUPFAM" id="SSF56112">
    <property type="entry name" value="Protein kinase-like (PK-like)"/>
    <property type="match status" value="1"/>
</dbReference>
<feature type="chain" id="PRO_5036949248" evidence="2">
    <location>
        <begin position="22"/>
        <end position="573"/>
    </location>
</feature>
<dbReference type="Pfam" id="PF00069">
    <property type="entry name" value="Pkinase"/>
    <property type="match status" value="1"/>
</dbReference>
<keyword evidence="4" id="KW-0808">Transferase</keyword>
<feature type="region of interest" description="Disordered" evidence="1">
    <location>
        <begin position="73"/>
        <end position="159"/>
    </location>
</feature>
<dbReference type="PROSITE" id="PS00108">
    <property type="entry name" value="PROTEIN_KINASE_ST"/>
    <property type="match status" value="1"/>
</dbReference>
<proteinExistence type="evidence at transcript level"/>
<evidence type="ECO:0000313" key="4">
    <source>
        <dbReference type="EMBL" id="UXB94625.1"/>
    </source>
</evidence>
<sequence length="573" mass="63614">MRTAYLFFILWPCLALPGAQAINLQRGHLSKTPSAKHAYGYTGLAPQSQFVRRTYNRRASELKASEPFSETFLQLRSKNTRSSTVSPETGGNPVAAGPAHKRLSAHLDSLRGEEDSQEFEAVTPASSASVQSSPGEGSDSGEGKDKEKNRRTRSRKTSRRIRELVGKRVTAAVQAPSRLAHCLQNYLVENVKKLLQRIRSSHGSAVRAPVLPVTGRGYHDVARAVASAPHEQVNSQRLRKVKVTVQDKLLSRYMPKHRRLVFASLRDDRSILFERREMIGSGPFGIVMAFVGDNNIKLAAKMFTVQESALQTQLRMRAQLELLNYVPTGEDVYLFSQKVQLALPYDVLRLRNTEVIMKLPGGEDMVNAFIIQEFFETNVKWLLRVLLPSRPEDIPALISVTQQAVTCISNLHKLGLFHLDIKPENFLVGRDGRVFATDFGFKEGGFLKASLKYSPGYAAPELADTIVHDKALNLTDAADSWSLGVFLYEVWCRKLPFDVPAFKSPTLGLVAGLTGQSLKLDAQCTKKMPPQILDLVKQFLQIDPAARLTPTKALEFHPALISGATESEARSPE</sequence>
<dbReference type="Gene3D" id="1.10.510.10">
    <property type="entry name" value="Transferase(Phosphotransferase) domain 1"/>
    <property type="match status" value="1"/>
</dbReference>
<keyword evidence="4" id="KW-0418">Kinase</keyword>
<feature type="compositionally biased region" description="Basic residues" evidence="1">
    <location>
        <begin position="149"/>
        <end position="159"/>
    </location>
</feature>
<dbReference type="GO" id="GO:0005634">
    <property type="term" value="C:nucleus"/>
    <property type="evidence" value="ECO:0007669"/>
    <property type="project" value="TreeGrafter"/>
</dbReference>
<feature type="domain" description="Protein kinase" evidence="3">
    <location>
        <begin position="273"/>
        <end position="560"/>
    </location>
</feature>
<dbReference type="PANTHER" id="PTHR44167">
    <property type="entry name" value="OVARIAN-SPECIFIC SERINE/THREONINE-PROTEIN KINASE LOK-RELATED"/>
    <property type="match status" value="1"/>
</dbReference>
<evidence type="ECO:0000256" key="1">
    <source>
        <dbReference type="SAM" id="MobiDB-lite"/>
    </source>
</evidence>
<organism evidence="4">
    <name type="scientific">Eimeria stiedai</name>
    <dbReference type="NCBI Taxonomy" id="471275"/>
    <lineage>
        <taxon>Eukaryota</taxon>
        <taxon>Sar</taxon>
        <taxon>Alveolata</taxon>
        <taxon>Apicomplexa</taxon>
        <taxon>Conoidasida</taxon>
        <taxon>Coccidia</taxon>
        <taxon>Eucoccidiorida</taxon>
        <taxon>Eimeriorina</taxon>
        <taxon>Eimeriidae</taxon>
        <taxon>Eimeria</taxon>
    </lineage>
</organism>